<evidence type="ECO:0000256" key="2">
    <source>
        <dbReference type="ARBA" id="ARBA00012180"/>
    </source>
</evidence>
<protein>
    <recommendedName>
        <fullName evidence="2">ribonuclease H</fullName>
        <ecNumber evidence="2">3.1.26.4</ecNumber>
    </recommendedName>
</protein>
<proteinExistence type="inferred from homology"/>
<comment type="caution">
    <text evidence="4">The sequence shown here is derived from an EMBL/GenBank/DDBJ whole genome shotgun (WGS) entry which is preliminary data.</text>
</comment>
<organism evidence="4 5">
    <name type="scientific">Hemibagrus guttatus</name>
    <dbReference type="NCBI Taxonomy" id="175788"/>
    <lineage>
        <taxon>Eukaryota</taxon>
        <taxon>Metazoa</taxon>
        <taxon>Chordata</taxon>
        <taxon>Craniata</taxon>
        <taxon>Vertebrata</taxon>
        <taxon>Euteleostomi</taxon>
        <taxon>Actinopterygii</taxon>
        <taxon>Neopterygii</taxon>
        <taxon>Teleostei</taxon>
        <taxon>Ostariophysi</taxon>
        <taxon>Siluriformes</taxon>
        <taxon>Bagridae</taxon>
        <taxon>Hemibagrus</taxon>
    </lineage>
</organism>
<dbReference type="CDD" id="cd01647">
    <property type="entry name" value="RT_LTR"/>
    <property type="match status" value="1"/>
</dbReference>
<dbReference type="PROSITE" id="PS50878">
    <property type="entry name" value="RT_POL"/>
    <property type="match status" value="1"/>
</dbReference>
<sequence length="146" mass="16963">MEEYIKEALAQGYIRPSTSPTASASSSYPIPLIPAALEHPRGATIFTKLDFRSAYNLIQIREGDEWKTAFITPTGHYEYLVMPYGLANAPSVFQDFIHEFLREFLHRFVLVYIDDILIYSRKLAEHRQHVAKVLERLRKFQLFLKA</sequence>
<evidence type="ECO:0000313" key="5">
    <source>
        <dbReference type="Proteomes" id="UP001274896"/>
    </source>
</evidence>
<evidence type="ECO:0000256" key="1">
    <source>
        <dbReference type="ARBA" id="ARBA00010879"/>
    </source>
</evidence>
<gene>
    <name evidence="4" type="ORF">QTP70_007097</name>
</gene>
<dbReference type="InterPro" id="IPR043502">
    <property type="entry name" value="DNA/RNA_pol_sf"/>
</dbReference>
<dbReference type="Pfam" id="PF00078">
    <property type="entry name" value="RVT_1"/>
    <property type="match status" value="1"/>
</dbReference>
<dbReference type="InterPro" id="IPR000477">
    <property type="entry name" value="RT_dom"/>
</dbReference>
<reference evidence="4" key="1">
    <citation type="submission" date="2023-06" db="EMBL/GenBank/DDBJ databases">
        <title>Male Hemibagrus guttatus genome.</title>
        <authorList>
            <person name="Bian C."/>
        </authorList>
    </citation>
    <scope>NUCLEOTIDE SEQUENCE</scope>
    <source>
        <strain evidence="4">Male_cb2023</strain>
        <tissue evidence="4">Muscle</tissue>
    </source>
</reference>
<keyword evidence="5" id="KW-1185">Reference proteome</keyword>
<dbReference type="Proteomes" id="UP001274896">
    <property type="component" value="Unassembled WGS sequence"/>
</dbReference>
<name>A0AAE0VFS4_9TELE</name>
<dbReference type="PANTHER" id="PTHR24559">
    <property type="entry name" value="TRANSPOSON TY3-I GAG-POL POLYPROTEIN"/>
    <property type="match status" value="1"/>
</dbReference>
<dbReference type="InterPro" id="IPR053134">
    <property type="entry name" value="RNA-dir_DNA_polymerase"/>
</dbReference>
<dbReference type="EMBL" id="JAUCMX010000001">
    <property type="protein sequence ID" value="KAK3556340.1"/>
    <property type="molecule type" value="Genomic_DNA"/>
</dbReference>
<accession>A0AAE0VFS4</accession>
<dbReference type="InterPro" id="IPR043128">
    <property type="entry name" value="Rev_trsase/Diguanyl_cyclase"/>
</dbReference>
<dbReference type="Gene3D" id="3.10.10.10">
    <property type="entry name" value="HIV Type 1 Reverse Transcriptase, subunit A, domain 1"/>
    <property type="match status" value="1"/>
</dbReference>
<dbReference type="AlphaFoldDB" id="A0AAE0VFS4"/>
<dbReference type="Gene3D" id="3.30.70.270">
    <property type="match status" value="1"/>
</dbReference>
<dbReference type="PANTHER" id="PTHR24559:SF440">
    <property type="entry name" value="RIBONUCLEASE H"/>
    <property type="match status" value="1"/>
</dbReference>
<dbReference type="GO" id="GO:0004523">
    <property type="term" value="F:RNA-DNA hybrid ribonuclease activity"/>
    <property type="evidence" value="ECO:0007669"/>
    <property type="project" value="UniProtKB-EC"/>
</dbReference>
<comment type="similarity">
    <text evidence="1">Belongs to the beta type-B retroviral polymerase family. HERV class-II K(HML-2) pol subfamily.</text>
</comment>
<evidence type="ECO:0000259" key="3">
    <source>
        <dbReference type="PROSITE" id="PS50878"/>
    </source>
</evidence>
<dbReference type="SUPFAM" id="SSF56672">
    <property type="entry name" value="DNA/RNA polymerases"/>
    <property type="match status" value="1"/>
</dbReference>
<dbReference type="EC" id="3.1.26.4" evidence="2"/>
<evidence type="ECO:0000313" key="4">
    <source>
        <dbReference type="EMBL" id="KAK3556340.1"/>
    </source>
</evidence>
<feature type="domain" description="Reverse transcriptase" evidence="3">
    <location>
        <begin position="1"/>
        <end position="146"/>
    </location>
</feature>